<dbReference type="InterPro" id="IPR054790">
    <property type="entry name" value="MurU"/>
</dbReference>
<sequence length="239" mass="25567">MVMAAGRGERMRPLTDHTPKPLLPVRGKPLIVWHLEALARAGFDAVVINTAWLEERIVDALGDGSRWGLSIAYSMEGRDHGGALETAGGVAKALPLLDESFWLISGDIYAPGFEFTPDALARFAASGDPARLWLVPNPPFHPGGDFGIDARGCALAEGSGPDGRRWTYSNFGLFRRSFFAGIAPGTRAPLGPMLFAAMRQGCIPAIPYPGEWHNVGTPEQLAQLADNPPTADDPAEVTP</sequence>
<keyword evidence="2" id="KW-0548">Nucleotidyltransferase</keyword>
<feature type="domain" description="Nucleotidyl transferase" evidence="3">
    <location>
        <begin position="1"/>
        <end position="111"/>
    </location>
</feature>
<keyword evidence="5" id="KW-1185">Reference proteome</keyword>
<protein>
    <submittedName>
        <fullName evidence="4">Nucleotidyltransferase family protein</fullName>
    </submittedName>
</protein>
<dbReference type="SUPFAM" id="SSF53448">
    <property type="entry name" value="Nucleotide-diphospho-sugar transferases"/>
    <property type="match status" value="1"/>
</dbReference>
<accession>A0ABR9SIN5</accession>
<proteinExistence type="predicted"/>
<dbReference type="CDD" id="cd06422">
    <property type="entry name" value="NTP_transferase_like_1"/>
    <property type="match status" value="1"/>
</dbReference>
<dbReference type="InterPro" id="IPR050065">
    <property type="entry name" value="GlmU-like"/>
</dbReference>
<evidence type="ECO:0000256" key="2">
    <source>
        <dbReference type="ARBA" id="ARBA00022695"/>
    </source>
</evidence>
<dbReference type="NCBIfam" id="NF045761">
    <property type="entry name" value="NAMPUrTaseMurU"/>
    <property type="match status" value="1"/>
</dbReference>
<evidence type="ECO:0000259" key="3">
    <source>
        <dbReference type="Pfam" id="PF00483"/>
    </source>
</evidence>
<dbReference type="Gene3D" id="3.90.550.10">
    <property type="entry name" value="Spore Coat Polysaccharide Biosynthesis Protein SpsA, Chain A"/>
    <property type="match status" value="1"/>
</dbReference>
<dbReference type="EMBL" id="JADDOJ010000085">
    <property type="protein sequence ID" value="MBE7942210.1"/>
    <property type="molecule type" value="Genomic_DNA"/>
</dbReference>
<dbReference type="InterPro" id="IPR029044">
    <property type="entry name" value="Nucleotide-diphossugar_trans"/>
</dbReference>
<gene>
    <name evidence="4" type="ORF">IM725_16675</name>
</gene>
<dbReference type="Proteomes" id="UP000715965">
    <property type="component" value="Unassembled WGS sequence"/>
</dbReference>
<evidence type="ECO:0000313" key="4">
    <source>
        <dbReference type="EMBL" id="MBE7942210.1"/>
    </source>
</evidence>
<reference evidence="4 5" key="1">
    <citation type="submission" date="2020-10" db="EMBL/GenBank/DDBJ databases">
        <title>Draft genome of Ramlibacter aquaticus LMG 30558.</title>
        <authorList>
            <person name="Props R."/>
        </authorList>
    </citation>
    <scope>NUCLEOTIDE SEQUENCE [LARGE SCALE GENOMIC DNA]</scope>
    <source>
        <strain evidence="4 5">LMG 30558</strain>
    </source>
</reference>
<dbReference type="PANTHER" id="PTHR43584">
    <property type="entry name" value="NUCLEOTIDYL TRANSFERASE"/>
    <property type="match status" value="1"/>
</dbReference>
<keyword evidence="1" id="KW-0808">Transferase</keyword>
<evidence type="ECO:0000256" key="1">
    <source>
        <dbReference type="ARBA" id="ARBA00022679"/>
    </source>
</evidence>
<name>A0ABR9SIN5_9BURK</name>
<comment type="caution">
    <text evidence="4">The sequence shown here is derived from an EMBL/GenBank/DDBJ whole genome shotgun (WGS) entry which is preliminary data.</text>
</comment>
<dbReference type="InterPro" id="IPR005835">
    <property type="entry name" value="NTP_transferase_dom"/>
</dbReference>
<evidence type="ECO:0000313" key="5">
    <source>
        <dbReference type="Proteomes" id="UP000715965"/>
    </source>
</evidence>
<organism evidence="4 5">
    <name type="scientific">Ramlibacter aquaticus</name>
    <dbReference type="NCBI Taxonomy" id="2780094"/>
    <lineage>
        <taxon>Bacteria</taxon>
        <taxon>Pseudomonadati</taxon>
        <taxon>Pseudomonadota</taxon>
        <taxon>Betaproteobacteria</taxon>
        <taxon>Burkholderiales</taxon>
        <taxon>Comamonadaceae</taxon>
        <taxon>Ramlibacter</taxon>
    </lineage>
</organism>
<dbReference type="Pfam" id="PF00483">
    <property type="entry name" value="NTP_transferase"/>
    <property type="match status" value="1"/>
</dbReference>
<dbReference type="PANTHER" id="PTHR43584:SF8">
    <property type="entry name" value="N-ACETYLMURAMATE ALPHA-1-PHOSPHATE URIDYLYLTRANSFERASE"/>
    <property type="match status" value="1"/>
</dbReference>